<comment type="caution">
    <text evidence="1">The sequence shown here is derived from an EMBL/GenBank/DDBJ whole genome shotgun (WGS) entry which is preliminary data.</text>
</comment>
<organism evidence="1 2">
    <name type="scientific">Lupinus albus</name>
    <name type="common">White lupine</name>
    <name type="synonym">Lupinus termis</name>
    <dbReference type="NCBI Taxonomy" id="3870"/>
    <lineage>
        <taxon>Eukaryota</taxon>
        <taxon>Viridiplantae</taxon>
        <taxon>Streptophyta</taxon>
        <taxon>Embryophyta</taxon>
        <taxon>Tracheophyta</taxon>
        <taxon>Spermatophyta</taxon>
        <taxon>Magnoliopsida</taxon>
        <taxon>eudicotyledons</taxon>
        <taxon>Gunneridae</taxon>
        <taxon>Pentapetalae</taxon>
        <taxon>rosids</taxon>
        <taxon>fabids</taxon>
        <taxon>Fabales</taxon>
        <taxon>Fabaceae</taxon>
        <taxon>Papilionoideae</taxon>
        <taxon>50 kb inversion clade</taxon>
        <taxon>genistoids sensu lato</taxon>
        <taxon>core genistoids</taxon>
        <taxon>Genisteae</taxon>
        <taxon>Lupinus</taxon>
    </lineage>
</organism>
<protein>
    <submittedName>
        <fullName evidence="1">Uncharacterized protein</fullName>
    </submittedName>
</protein>
<dbReference type="OrthoDB" id="1933601at2759"/>
<evidence type="ECO:0000313" key="2">
    <source>
        <dbReference type="Proteomes" id="UP000447434"/>
    </source>
</evidence>
<keyword evidence="2" id="KW-1185">Reference proteome</keyword>
<dbReference type="PANTHER" id="PTHR46023">
    <property type="entry name" value="LIPASE CLASS 3 PROTEIN-LIKE"/>
    <property type="match status" value="1"/>
</dbReference>
<sequence>MTWELAESGKHFIATIINGSDLVPTFSTSSIDDLLSEVTPSSWLNDLCDQVQHTRVLNVSTALQLHLDLTYHQYLVQKPD</sequence>
<dbReference type="AlphaFoldDB" id="A0A6A4PFV9"/>
<name>A0A6A4PFV9_LUPAL</name>
<reference evidence="2" key="1">
    <citation type="journal article" date="2020" name="Nat. Commun.">
        <title>Genome sequence of the cluster root forming white lupin.</title>
        <authorList>
            <person name="Hufnagel B."/>
            <person name="Marques A."/>
            <person name="Soriano A."/>
            <person name="Marques L."/>
            <person name="Divol F."/>
            <person name="Doumas P."/>
            <person name="Sallet E."/>
            <person name="Mancinotti D."/>
            <person name="Carrere S."/>
            <person name="Marande W."/>
            <person name="Arribat S."/>
            <person name="Keller J."/>
            <person name="Huneau C."/>
            <person name="Blein T."/>
            <person name="Aime D."/>
            <person name="Laguerre M."/>
            <person name="Taylor J."/>
            <person name="Schubert V."/>
            <person name="Nelson M."/>
            <person name="Geu-Flores F."/>
            <person name="Crespi M."/>
            <person name="Gallardo-Guerrero K."/>
            <person name="Delaux P.-M."/>
            <person name="Salse J."/>
            <person name="Berges H."/>
            <person name="Guyot R."/>
            <person name="Gouzy J."/>
            <person name="Peret B."/>
        </authorList>
    </citation>
    <scope>NUCLEOTIDE SEQUENCE [LARGE SCALE GENOMIC DNA]</scope>
    <source>
        <strain evidence="2">cv. Amiga</strain>
    </source>
</reference>
<dbReference type="EMBL" id="WOCE01000014">
    <property type="protein sequence ID" value="KAE9600391.1"/>
    <property type="molecule type" value="Genomic_DNA"/>
</dbReference>
<evidence type="ECO:0000313" key="1">
    <source>
        <dbReference type="EMBL" id="KAE9600391.1"/>
    </source>
</evidence>
<proteinExistence type="predicted"/>
<dbReference type="PANTHER" id="PTHR46023:SF6">
    <property type="entry name" value="LIPASE CLASS 3 FAMILY PROTEIN"/>
    <property type="match status" value="1"/>
</dbReference>
<gene>
    <name evidence="1" type="ORF">Lalb_Chr14g0372391</name>
</gene>
<accession>A0A6A4PFV9</accession>
<dbReference type="Proteomes" id="UP000447434">
    <property type="component" value="Chromosome 14"/>
</dbReference>